<evidence type="ECO:0000256" key="1">
    <source>
        <dbReference type="SAM" id="MobiDB-lite"/>
    </source>
</evidence>
<dbReference type="Gene3D" id="1.10.238.10">
    <property type="entry name" value="EF-hand"/>
    <property type="match status" value="1"/>
</dbReference>
<protein>
    <recommendedName>
        <fullName evidence="4">EF-hand domain-containing protein</fullName>
    </recommendedName>
</protein>
<comment type="caution">
    <text evidence="2">The sequence shown here is derived from an EMBL/GenBank/DDBJ whole genome shotgun (WGS) entry which is preliminary data.</text>
</comment>
<dbReference type="AlphaFoldDB" id="A0A836HBL5"/>
<evidence type="ECO:0008006" key="4">
    <source>
        <dbReference type="Google" id="ProtNLM"/>
    </source>
</evidence>
<dbReference type="GeneID" id="92516723"/>
<keyword evidence="3" id="KW-1185">Reference proteome</keyword>
<accession>A0A836HBL5</accession>
<reference evidence="3" key="2">
    <citation type="journal article" date="2021" name="Sci. Data">
        <title>Chromosome-scale genome sequencing, assembly and annotation of six genomes from subfamily Leishmaniinae.</title>
        <authorList>
            <person name="Almutairi H."/>
            <person name="Urbaniak M.D."/>
            <person name="Bates M.D."/>
            <person name="Jariyapan N."/>
            <person name="Kwakye-Nuako G."/>
            <person name="Thomaz Soccol V."/>
            <person name="Al-Salem W.S."/>
            <person name="Dillon R.J."/>
            <person name="Bates P.A."/>
            <person name="Gatherer D."/>
        </authorList>
    </citation>
    <scope>NUCLEOTIDE SEQUENCE [LARGE SCALE GENOMIC DNA]</scope>
</reference>
<dbReference type="InterPro" id="IPR011992">
    <property type="entry name" value="EF-hand-dom_pair"/>
</dbReference>
<reference evidence="3" key="1">
    <citation type="journal article" date="2021" name="Microbiol. Resour. Announc.">
        <title>LGAAP: Leishmaniinae Genome Assembly and Annotation Pipeline.</title>
        <authorList>
            <person name="Almutairi H."/>
            <person name="Urbaniak M.D."/>
            <person name="Bates M.D."/>
            <person name="Jariyapan N."/>
            <person name="Kwakye-Nuako G."/>
            <person name="Thomaz-Soccol V."/>
            <person name="Al-Salem W.S."/>
            <person name="Dillon R.J."/>
            <person name="Bates P.A."/>
            <person name="Gatherer D."/>
        </authorList>
    </citation>
    <scope>NUCLEOTIDE SEQUENCE [LARGE SCALE GENOMIC DNA]</scope>
</reference>
<gene>
    <name evidence="2" type="ORF">LSCM1_06806</name>
</gene>
<evidence type="ECO:0000313" key="2">
    <source>
        <dbReference type="EMBL" id="KAG5481125.1"/>
    </source>
</evidence>
<dbReference type="RefSeq" id="XP_067179558.1">
    <property type="nucleotide sequence ID" value="XM_067324211.1"/>
</dbReference>
<proteinExistence type="predicted"/>
<name>A0A836HBL5_9TRYP</name>
<dbReference type="KEGG" id="lmat:92516723"/>
<feature type="compositionally biased region" description="Basic and acidic residues" evidence="1">
    <location>
        <begin position="74"/>
        <end position="88"/>
    </location>
</feature>
<evidence type="ECO:0000313" key="3">
    <source>
        <dbReference type="Proteomes" id="UP000673552"/>
    </source>
</evidence>
<dbReference type="OrthoDB" id="276346at2759"/>
<dbReference type="SUPFAM" id="SSF47473">
    <property type="entry name" value="EF-hand"/>
    <property type="match status" value="1"/>
</dbReference>
<feature type="region of interest" description="Disordered" evidence="1">
    <location>
        <begin position="74"/>
        <end position="109"/>
    </location>
</feature>
<sequence>MDPDAPSVLTSEVYNAAEVTFNLLQNKEKLISFLDCTTLLRGMGMNPTLEDMDKLKELMAQPILRLEQWRREEELKREKERRKEEAHERKGKRGQSLNPGKKTAAKKVPDPVAEVAPVDITPAEEIKNIDWNIFIRCTEMIFRDRAREERSVLQALKVFAGDSSASMSRDKLIEIVTTNGDNVLTPAEVKMLVSMLPESCSVKEWAKRIEGTYVPPTQEEINAASMREIEARRQREMLEKEKEPEAGLLGGL</sequence>
<organism evidence="2 3">
    <name type="scientific">Leishmania martiniquensis</name>
    <dbReference type="NCBI Taxonomy" id="1580590"/>
    <lineage>
        <taxon>Eukaryota</taxon>
        <taxon>Discoba</taxon>
        <taxon>Euglenozoa</taxon>
        <taxon>Kinetoplastea</taxon>
        <taxon>Metakinetoplastina</taxon>
        <taxon>Trypanosomatida</taxon>
        <taxon>Trypanosomatidae</taxon>
        <taxon>Leishmaniinae</taxon>
        <taxon>Leishmania</taxon>
    </lineage>
</organism>
<dbReference type="EMBL" id="JAFEUZ010000018">
    <property type="protein sequence ID" value="KAG5481125.1"/>
    <property type="molecule type" value="Genomic_DNA"/>
</dbReference>
<dbReference type="Proteomes" id="UP000673552">
    <property type="component" value="Unassembled WGS sequence"/>
</dbReference>